<dbReference type="AlphaFoldDB" id="A0A839UYY8"/>
<evidence type="ECO:0000313" key="1">
    <source>
        <dbReference type="EMBL" id="MBB3172602.1"/>
    </source>
</evidence>
<sequence>MNTTDNTFRPAPLDLQLLGFFDRDISDALSSAAKKLENLPDGHGLVGQELVLDRQEWMALSSILDSGDGSVYLRIFGNDVVFYNENSDEGGLAHHLN</sequence>
<comment type="caution">
    <text evidence="1">The sequence shown here is derived from an EMBL/GenBank/DDBJ whole genome shotgun (WGS) entry which is preliminary data.</text>
</comment>
<evidence type="ECO:0000313" key="3">
    <source>
        <dbReference type="Proteomes" id="UP000557688"/>
    </source>
</evidence>
<evidence type="ECO:0000313" key="2">
    <source>
        <dbReference type="EMBL" id="NVN29380.1"/>
    </source>
</evidence>
<dbReference type="Proteomes" id="UP000565205">
    <property type="component" value="Unassembled WGS sequence"/>
</dbReference>
<reference evidence="2 4" key="1">
    <citation type="submission" date="2020-06" db="EMBL/GenBank/DDBJ databases">
        <title>Description of novel acetic acid bacteria.</title>
        <authorList>
            <person name="Sombolestani A."/>
        </authorList>
    </citation>
    <scope>NUCLEOTIDE SEQUENCE [LARGE SCALE GENOMIC DNA]</scope>
    <source>
        <strain evidence="2 4">LMG 26838</strain>
    </source>
</reference>
<keyword evidence="3" id="KW-1185">Reference proteome</keyword>
<dbReference type="EMBL" id="JABXXQ010000032">
    <property type="protein sequence ID" value="NVN29380.1"/>
    <property type="molecule type" value="Genomic_DNA"/>
</dbReference>
<reference evidence="1 3" key="2">
    <citation type="submission" date="2020-08" db="EMBL/GenBank/DDBJ databases">
        <title>Genomic Encyclopedia of Type Strains, Phase III (KMG-III): the genomes of soil and plant-associated and newly described type strains.</title>
        <authorList>
            <person name="Whitman W."/>
        </authorList>
    </citation>
    <scope>NUCLEOTIDE SEQUENCE [LARGE SCALE GENOMIC DNA]</scope>
    <source>
        <strain evidence="1 3">CECT 8088</strain>
    </source>
</reference>
<proteinExistence type="predicted"/>
<organism evidence="1 3">
    <name type="scientific">Endobacter medicaginis</name>
    <dbReference type="NCBI Taxonomy" id="1181271"/>
    <lineage>
        <taxon>Bacteria</taxon>
        <taxon>Pseudomonadati</taxon>
        <taxon>Pseudomonadota</taxon>
        <taxon>Alphaproteobacteria</taxon>
        <taxon>Acetobacterales</taxon>
        <taxon>Acetobacteraceae</taxon>
        <taxon>Endobacter</taxon>
    </lineage>
</organism>
<accession>A0A839UYY8</accession>
<dbReference type="EMBL" id="JACHXV010000002">
    <property type="protein sequence ID" value="MBB3172602.1"/>
    <property type="molecule type" value="Genomic_DNA"/>
</dbReference>
<gene>
    <name evidence="1" type="ORF">FHR90_000416</name>
    <name evidence="2" type="ORF">HUK83_03370</name>
</gene>
<dbReference type="Proteomes" id="UP000557688">
    <property type="component" value="Unassembled WGS sequence"/>
</dbReference>
<dbReference type="RefSeq" id="WP_176622100.1">
    <property type="nucleotide sequence ID" value="NZ_JABXXQ010000032.1"/>
</dbReference>
<evidence type="ECO:0000313" key="4">
    <source>
        <dbReference type="Proteomes" id="UP000565205"/>
    </source>
</evidence>
<name>A0A839UYY8_9PROT</name>
<protein>
    <submittedName>
        <fullName evidence="1">Uncharacterized protein</fullName>
    </submittedName>
</protein>